<dbReference type="PANTHER" id="PTHR10655:SF17">
    <property type="entry name" value="LYSOPHOSPHOLIPASE-LIKE PROTEIN 1"/>
    <property type="match status" value="1"/>
</dbReference>
<dbReference type="EMBL" id="CP098502">
    <property type="protein sequence ID" value="UTI65977.1"/>
    <property type="molecule type" value="Genomic_DNA"/>
</dbReference>
<dbReference type="PANTHER" id="PTHR10655">
    <property type="entry name" value="LYSOPHOSPHOLIPASE-RELATED"/>
    <property type="match status" value="1"/>
</dbReference>
<dbReference type="RefSeq" id="WP_254572655.1">
    <property type="nucleotide sequence ID" value="NZ_CP098502.1"/>
</dbReference>
<name>A0ABY5DYR9_9ACTN</name>
<dbReference type="SUPFAM" id="SSF53474">
    <property type="entry name" value="alpha/beta-Hydrolases"/>
    <property type="match status" value="1"/>
</dbReference>
<accession>A0ABY5DYR9</accession>
<dbReference type="Pfam" id="PF02230">
    <property type="entry name" value="Abhydrolase_2"/>
    <property type="match status" value="1"/>
</dbReference>
<proteinExistence type="inferred from homology"/>
<dbReference type="InterPro" id="IPR050565">
    <property type="entry name" value="LYPA1-2/EST-like"/>
</dbReference>
<comment type="similarity">
    <text evidence="1">Belongs to the AB hydrolase superfamily. AB hydrolase 2 family.</text>
</comment>
<dbReference type="Gene3D" id="3.40.50.1820">
    <property type="entry name" value="alpha/beta hydrolase"/>
    <property type="match status" value="1"/>
</dbReference>
<evidence type="ECO:0000259" key="3">
    <source>
        <dbReference type="Pfam" id="PF02230"/>
    </source>
</evidence>
<dbReference type="InterPro" id="IPR003140">
    <property type="entry name" value="PLipase/COase/thioEstase"/>
</dbReference>
<keyword evidence="2" id="KW-0378">Hydrolase</keyword>
<protein>
    <submittedName>
        <fullName evidence="4">Phospholipase</fullName>
    </submittedName>
</protein>
<evidence type="ECO:0000256" key="1">
    <source>
        <dbReference type="ARBA" id="ARBA00006499"/>
    </source>
</evidence>
<evidence type="ECO:0000313" key="4">
    <source>
        <dbReference type="EMBL" id="UTI65977.1"/>
    </source>
</evidence>
<evidence type="ECO:0000313" key="5">
    <source>
        <dbReference type="Proteomes" id="UP001056035"/>
    </source>
</evidence>
<dbReference type="InterPro" id="IPR029058">
    <property type="entry name" value="AB_hydrolase_fold"/>
</dbReference>
<sequence>MSLVRVVREPAAGAPPAGNLVLLHGRGADEHDLYGLFDVLDPEGRLRSITVGGPLTDIAPGGRHWYVVPRVGVPEPETFGASYRALGSLLDDELGLDWSRTVVGGFSQGTVMSYALGLGEGRPAPAGILAFSGFVPIVDGWTPDLASRADTKVFVAHGLQDPIIGIGFARDARALLTEGGLTVEYHETPAAHHIDPRVVPAAQRWLKATTTTGAPIA</sequence>
<keyword evidence="5" id="KW-1185">Reference proteome</keyword>
<evidence type="ECO:0000256" key="2">
    <source>
        <dbReference type="ARBA" id="ARBA00022801"/>
    </source>
</evidence>
<feature type="domain" description="Phospholipase/carboxylesterase/thioesterase" evidence="3">
    <location>
        <begin position="14"/>
        <end position="208"/>
    </location>
</feature>
<dbReference type="Proteomes" id="UP001056035">
    <property type="component" value="Chromosome"/>
</dbReference>
<gene>
    <name evidence="4" type="ORF">NBH00_07150</name>
</gene>
<reference evidence="4 5" key="1">
    <citation type="submission" date="2022-06" db="EMBL/GenBank/DDBJ databases">
        <title>Paraconexibacter antarcticus.</title>
        <authorList>
            <person name="Kim C.S."/>
        </authorList>
    </citation>
    <scope>NUCLEOTIDE SEQUENCE [LARGE SCALE GENOMIC DNA]</scope>
    <source>
        <strain evidence="4 5">02-257</strain>
    </source>
</reference>
<organism evidence="4 5">
    <name type="scientific">Paraconexibacter antarcticus</name>
    <dbReference type="NCBI Taxonomy" id="2949664"/>
    <lineage>
        <taxon>Bacteria</taxon>
        <taxon>Bacillati</taxon>
        <taxon>Actinomycetota</taxon>
        <taxon>Thermoleophilia</taxon>
        <taxon>Solirubrobacterales</taxon>
        <taxon>Paraconexibacteraceae</taxon>
        <taxon>Paraconexibacter</taxon>
    </lineage>
</organism>